<dbReference type="GO" id="GO:0005737">
    <property type="term" value="C:cytoplasm"/>
    <property type="evidence" value="ECO:0007669"/>
    <property type="project" value="UniProtKB-SubCell"/>
</dbReference>
<evidence type="ECO:0000256" key="12">
    <source>
        <dbReference type="ARBA" id="ARBA00049954"/>
    </source>
</evidence>
<dbReference type="RefSeq" id="WP_110515762.1">
    <property type="nucleotide sequence ID" value="NZ_PDOF01000001.1"/>
</dbReference>
<dbReference type="Gene3D" id="3.30.230.10">
    <property type="match status" value="1"/>
</dbReference>
<dbReference type="AlphaFoldDB" id="A0A2W0H5E7"/>
<dbReference type="InterPro" id="IPR000870">
    <property type="entry name" value="Homoserine_kinase"/>
</dbReference>
<evidence type="ECO:0000313" key="17">
    <source>
        <dbReference type="Proteomes" id="UP000248066"/>
    </source>
</evidence>
<dbReference type="OrthoDB" id="9769912at2"/>
<dbReference type="SUPFAM" id="SSF54211">
    <property type="entry name" value="Ribosomal protein S5 domain 2-like"/>
    <property type="match status" value="1"/>
</dbReference>
<reference evidence="16 17" key="1">
    <citation type="submission" date="2017-10" db="EMBL/GenBank/DDBJ databases">
        <title>Bacillus sp. nov., a halophilic bacterium isolated from a Yangshapao Lake.</title>
        <authorList>
            <person name="Wang H."/>
        </authorList>
    </citation>
    <scope>NUCLEOTIDE SEQUENCE [LARGE SCALE GENOMIC DNA]</scope>
    <source>
        <strain evidence="16 17">YSP-3</strain>
    </source>
</reference>
<dbReference type="PANTHER" id="PTHR20861">
    <property type="entry name" value="HOMOSERINE/4-DIPHOSPHOCYTIDYL-2-C-METHYL-D-ERYTHRITOL KINASE"/>
    <property type="match status" value="1"/>
</dbReference>
<dbReference type="InterPro" id="IPR013750">
    <property type="entry name" value="GHMP_kinase_C_dom"/>
</dbReference>
<keyword evidence="8 13" id="KW-0547">Nucleotide-binding</keyword>
<proteinExistence type="inferred from homology"/>
<dbReference type="EMBL" id="PDOF01000001">
    <property type="protein sequence ID" value="PYZ97063.1"/>
    <property type="molecule type" value="Genomic_DNA"/>
</dbReference>
<accession>A0A2W0H5E7</accession>
<evidence type="ECO:0000313" key="16">
    <source>
        <dbReference type="EMBL" id="PYZ97063.1"/>
    </source>
</evidence>
<feature type="domain" description="GHMP kinase C-terminal" evidence="15">
    <location>
        <begin position="204"/>
        <end position="277"/>
    </location>
</feature>
<evidence type="ECO:0000259" key="14">
    <source>
        <dbReference type="Pfam" id="PF00288"/>
    </source>
</evidence>
<dbReference type="EC" id="2.7.1.39" evidence="3 13"/>
<keyword evidence="13" id="KW-0963">Cytoplasm</keyword>
<comment type="similarity">
    <text evidence="2 13">Belongs to the GHMP kinase family. Homoserine kinase subfamily.</text>
</comment>
<evidence type="ECO:0000256" key="3">
    <source>
        <dbReference type="ARBA" id="ARBA00012078"/>
    </source>
</evidence>
<dbReference type="Pfam" id="PF00288">
    <property type="entry name" value="GHMP_kinases_N"/>
    <property type="match status" value="1"/>
</dbReference>
<evidence type="ECO:0000256" key="4">
    <source>
        <dbReference type="ARBA" id="ARBA00017858"/>
    </source>
</evidence>
<dbReference type="PROSITE" id="PS00627">
    <property type="entry name" value="GHMP_KINASES_ATP"/>
    <property type="match status" value="1"/>
</dbReference>
<dbReference type="SUPFAM" id="SSF55060">
    <property type="entry name" value="GHMP Kinase, C-terminal domain"/>
    <property type="match status" value="1"/>
</dbReference>
<dbReference type="Pfam" id="PF08544">
    <property type="entry name" value="GHMP_kinases_C"/>
    <property type="match status" value="1"/>
</dbReference>
<protein>
    <recommendedName>
        <fullName evidence="4 13">Homoserine kinase</fullName>
        <shortName evidence="13">HK</shortName>
        <shortName evidence="13">HSK</shortName>
        <ecNumber evidence="3 13">2.7.1.39</ecNumber>
    </recommendedName>
</protein>
<name>A0A2W0H5E7_9BACI</name>
<comment type="function">
    <text evidence="12 13">Catalyzes the ATP-dependent phosphorylation of L-homoserine to L-homoserine phosphate.</text>
</comment>
<dbReference type="NCBIfam" id="TIGR00191">
    <property type="entry name" value="thrB"/>
    <property type="match status" value="1"/>
</dbReference>
<dbReference type="HAMAP" id="MF_00384">
    <property type="entry name" value="Homoser_kinase"/>
    <property type="match status" value="1"/>
</dbReference>
<feature type="domain" description="GHMP kinase N-terminal" evidence="14">
    <location>
        <begin position="61"/>
        <end position="143"/>
    </location>
</feature>
<evidence type="ECO:0000256" key="7">
    <source>
        <dbReference type="ARBA" id="ARBA00022697"/>
    </source>
</evidence>
<comment type="caution">
    <text evidence="16">The sequence shown here is derived from an EMBL/GenBank/DDBJ whole genome shotgun (WGS) entry which is preliminary data.</text>
</comment>
<dbReference type="PIRSF" id="PIRSF000676">
    <property type="entry name" value="Homoser_kin"/>
    <property type="match status" value="1"/>
</dbReference>
<feature type="binding site" evidence="13">
    <location>
        <begin position="90"/>
        <end position="100"/>
    </location>
    <ligand>
        <name>ATP</name>
        <dbReference type="ChEBI" id="CHEBI:30616"/>
    </ligand>
</feature>
<evidence type="ECO:0000256" key="9">
    <source>
        <dbReference type="ARBA" id="ARBA00022777"/>
    </source>
</evidence>
<sequence>MSRDQMITITVPGSTANLGPGFDSVGMAVNRYLTLSASYGEKWSFYARSPYLEGLPEGEDNLICKVASHIAEGVSRKLPPCRVELTSDIPMARGLGSSAAAIVAGIELANAILSLNLSVKDKVRIASCYEGHPDNVAASFYGGLVIGTHNDKQTDVISGISPQVEIVAVVPDYELKTSSSRSRLPEKLPFGDAVKASSVSNVLVAALMQNRWDVAGKMMQQDLFHQPYRSAIVPELEKVVTLTASMNVYGVALSGAGPIVMVYVPEGSGSYVRRKLASSLMHCDVQHLKPDWEGTQVKKSSIKAII</sequence>
<dbReference type="PANTHER" id="PTHR20861:SF1">
    <property type="entry name" value="HOMOSERINE KINASE"/>
    <property type="match status" value="1"/>
</dbReference>
<keyword evidence="9 13" id="KW-0418">Kinase</keyword>
<evidence type="ECO:0000256" key="1">
    <source>
        <dbReference type="ARBA" id="ARBA00005015"/>
    </source>
</evidence>
<dbReference type="GO" id="GO:0004413">
    <property type="term" value="F:homoserine kinase activity"/>
    <property type="evidence" value="ECO:0007669"/>
    <property type="project" value="UniProtKB-UniRule"/>
</dbReference>
<comment type="catalytic activity">
    <reaction evidence="11 13">
        <text>L-homoserine + ATP = O-phospho-L-homoserine + ADP + H(+)</text>
        <dbReference type="Rhea" id="RHEA:13985"/>
        <dbReference type="ChEBI" id="CHEBI:15378"/>
        <dbReference type="ChEBI" id="CHEBI:30616"/>
        <dbReference type="ChEBI" id="CHEBI:57476"/>
        <dbReference type="ChEBI" id="CHEBI:57590"/>
        <dbReference type="ChEBI" id="CHEBI:456216"/>
        <dbReference type="EC" id="2.7.1.39"/>
    </reaction>
</comment>
<evidence type="ECO:0000256" key="8">
    <source>
        <dbReference type="ARBA" id="ARBA00022741"/>
    </source>
</evidence>
<dbReference type="InterPro" id="IPR036554">
    <property type="entry name" value="GHMP_kinase_C_sf"/>
</dbReference>
<evidence type="ECO:0000256" key="11">
    <source>
        <dbReference type="ARBA" id="ARBA00049375"/>
    </source>
</evidence>
<dbReference type="Proteomes" id="UP000248066">
    <property type="component" value="Unassembled WGS sequence"/>
</dbReference>
<dbReference type="InterPro" id="IPR014721">
    <property type="entry name" value="Ribsml_uS5_D2-typ_fold_subgr"/>
</dbReference>
<dbReference type="GO" id="GO:0009088">
    <property type="term" value="P:threonine biosynthetic process"/>
    <property type="evidence" value="ECO:0007669"/>
    <property type="project" value="UniProtKB-UniRule"/>
</dbReference>
<organism evidence="16 17">
    <name type="scientific">Alteribacter lacisalsi</name>
    <dbReference type="NCBI Taxonomy" id="2045244"/>
    <lineage>
        <taxon>Bacteria</taxon>
        <taxon>Bacillati</taxon>
        <taxon>Bacillota</taxon>
        <taxon>Bacilli</taxon>
        <taxon>Bacillales</taxon>
        <taxon>Bacillaceae</taxon>
        <taxon>Alteribacter</taxon>
    </lineage>
</organism>
<keyword evidence="7 13" id="KW-0791">Threonine biosynthesis</keyword>
<dbReference type="GO" id="GO:0005524">
    <property type="term" value="F:ATP binding"/>
    <property type="evidence" value="ECO:0007669"/>
    <property type="project" value="UniProtKB-UniRule"/>
</dbReference>
<dbReference type="Gene3D" id="3.30.70.890">
    <property type="entry name" value="GHMP kinase, C-terminal domain"/>
    <property type="match status" value="1"/>
</dbReference>
<keyword evidence="6 13" id="KW-0808">Transferase</keyword>
<dbReference type="UniPathway" id="UPA00050">
    <property type="reaction ID" value="UER00064"/>
</dbReference>
<keyword evidence="5 13" id="KW-0028">Amino-acid biosynthesis</keyword>
<comment type="subcellular location">
    <subcellularLocation>
        <location evidence="13">Cytoplasm</location>
    </subcellularLocation>
</comment>
<keyword evidence="17" id="KW-1185">Reference proteome</keyword>
<evidence type="ECO:0000256" key="13">
    <source>
        <dbReference type="HAMAP-Rule" id="MF_00384"/>
    </source>
</evidence>
<evidence type="ECO:0000256" key="2">
    <source>
        <dbReference type="ARBA" id="ARBA00007370"/>
    </source>
</evidence>
<evidence type="ECO:0000256" key="5">
    <source>
        <dbReference type="ARBA" id="ARBA00022605"/>
    </source>
</evidence>
<evidence type="ECO:0000256" key="6">
    <source>
        <dbReference type="ARBA" id="ARBA00022679"/>
    </source>
</evidence>
<comment type="pathway">
    <text evidence="1 13">Amino-acid biosynthesis; L-threonine biosynthesis; L-threonine from L-aspartate: step 4/5.</text>
</comment>
<dbReference type="PRINTS" id="PR00958">
    <property type="entry name" value="HOMSERKINASE"/>
</dbReference>
<dbReference type="InterPro" id="IPR006203">
    <property type="entry name" value="GHMP_knse_ATP-bd_CS"/>
</dbReference>
<keyword evidence="10 13" id="KW-0067">ATP-binding</keyword>
<evidence type="ECO:0000256" key="10">
    <source>
        <dbReference type="ARBA" id="ARBA00022840"/>
    </source>
</evidence>
<evidence type="ECO:0000259" key="15">
    <source>
        <dbReference type="Pfam" id="PF08544"/>
    </source>
</evidence>
<dbReference type="InterPro" id="IPR020568">
    <property type="entry name" value="Ribosomal_Su5_D2-typ_SF"/>
</dbReference>
<dbReference type="InterPro" id="IPR006204">
    <property type="entry name" value="GHMP_kinase_N_dom"/>
</dbReference>
<gene>
    <name evidence="13" type="primary">thrB</name>
    <name evidence="16" type="ORF">CR205_00185</name>
</gene>